<dbReference type="Proteomes" id="UP000799440">
    <property type="component" value="Unassembled WGS sequence"/>
</dbReference>
<evidence type="ECO:0000313" key="4">
    <source>
        <dbReference type="EMBL" id="KAF2741852.1"/>
    </source>
</evidence>
<protein>
    <recommendedName>
        <fullName evidence="3">C3H1-type domain-containing protein</fullName>
    </recommendedName>
</protein>
<reference evidence="4" key="1">
    <citation type="journal article" date="2020" name="Stud. Mycol.">
        <title>101 Dothideomycetes genomes: a test case for predicting lifestyles and emergence of pathogens.</title>
        <authorList>
            <person name="Haridas S."/>
            <person name="Albert R."/>
            <person name="Binder M."/>
            <person name="Bloem J."/>
            <person name="Labutti K."/>
            <person name="Salamov A."/>
            <person name="Andreopoulos B."/>
            <person name="Baker S."/>
            <person name="Barry K."/>
            <person name="Bills G."/>
            <person name="Bluhm B."/>
            <person name="Cannon C."/>
            <person name="Castanera R."/>
            <person name="Culley D."/>
            <person name="Daum C."/>
            <person name="Ezra D."/>
            <person name="Gonzalez J."/>
            <person name="Henrissat B."/>
            <person name="Kuo A."/>
            <person name="Liang C."/>
            <person name="Lipzen A."/>
            <person name="Lutzoni F."/>
            <person name="Magnuson J."/>
            <person name="Mondo S."/>
            <person name="Nolan M."/>
            <person name="Ohm R."/>
            <person name="Pangilinan J."/>
            <person name="Park H.-J."/>
            <person name="Ramirez L."/>
            <person name="Alfaro M."/>
            <person name="Sun H."/>
            <person name="Tritt A."/>
            <person name="Yoshinaga Y."/>
            <person name="Zwiers L.-H."/>
            <person name="Turgeon B."/>
            <person name="Goodwin S."/>
            <person name="Spatafora J."/>
            <person name="Crous P."/>
            <person name="Grigoriev I."/>
        </authorList>
    </citation>
    <scope>NUCLEOTIDE SEQUENCE</scope>
    <source>
        <strain evidence="4">CBS 119925</strain>
    </source>
</reference>
<feature type="compositionally biased region" description="Basic and acidic residues" evidence="2">
    <location>
        <begin position="16"/>
        <end position="33"/>
    </location>
</feature>
<feature type="compositionally biased region" description="Basic and acidic residues" evidence="2">
    <location>
        <begin position="663"/>
        <end position="682"/>
    </location>
</feature>
<gene>
    <name evidence="4" type="ORF">M011DRAFT_491045</name>
</gene>
<evidence type="ECO:0000256" key="1">
    <source>
        <dbReference type="PROSITE-ProRule" id="PRU00723"/>
    </source>
</evidence>
<feature type="region of interest" description="Disordered" evidence="2">
    <location>
        <begin position="402"/>
        <end position="682"/>
    </location>
</feature>
<keyword evidence="1" id="KW-0863">Zinc-finger</keyword>
<feature type="compositionally biased region" description="Polar residues" evidence="2">
    <location>
        <begin position="523"/>
        <end position="537"/>
    </location>
</feature>
<feature type="compositionally biased region" description="Polar residues" evidence="2">
    <location>
        <begin position="416"/>
        <end position="426"/>
    </location>
</feature>
<dbReference type="GO" id="GO:0008270">
    <property type="term" value="F:zinc ion binding"/>
    <property type="evidence" value="ECO:0007669"/>
    <property type="project" value="UniProtKB-KW"/>
</dbReference>
<evidence type="ECO:0000313" key="5">
    <source>
        <dbReference type="Proteomes" id="UP000799440"/>
    </source>
</evidence>
<feature type="compositionally biased region" description="Pro residues" evidence="2">
    <location>
        <begin position="549"/>
        <end position="558"/>
    </location>
</feature>
<organism evidence="4 5">
    <name type="scientific">Sporormia fimetaria CBS 119925</name>
    <dbReference type="NCBI Taxonomy" id="1340428"/>
    <lineage>
        <taxon>Eukaryota</taxon>
        <taxon>Fungi</taxon>
        <taxon>Dikarya</taxon>
        <taxon>Ascomycota</taxon>
        <taxon>Pezizomycotina</taxon>
        <taxon>Dothideomycetes</taxon>
        <taxon>Pleosporomycetidae</taxon>
        <taxon>Pleosporales</taxon>
        <taxon>Sporormiaceae</taxon>
        <taxon>Sporormia</taxon>
    </lineage>
</organism>
<name>A0A6A6UU73_9PLEO</name>
<feature type="zinc finger region" description="C3H1-type" evidence="1">
    <location>
        <begin position="205"/>
        <end position="233"/>
    </location>
</feature>
<keyword evidence="5" id="KW-1185">Reference proteome</keyword>
<dbReference type="InterPro" id="IPR000571">
    <property type="entry name" value="Znf_CCCH"/>
</dbReference>
<evidence type="ECO:0000256" key="2">
    <source>
        <dbReference type="SAM" id="MobiDB-lite"/>
    </source>
</evidence>
<evidence type="ECO:0000259" key="3">
    <source>
        <dbReference type="PROSITE" id="PS50103"/>
    </source>
</evidence>
<proteinExistence type="predicted"/>
<keyword evidence="1" id="KW-0479">Metal-binding</keyword>
<dbReference type="AlphaFoldDB" id="A0A6A6UU73"/>
<feature type="domain" description="C3H1-type" evidence="3">
    <location>
        <begin position="205"/>
        <end position="233"/>
    </location>
</feature>
<keyword evidence="1" id="KW-0862">Zinc</keyword>
<feature type="compositionally biased region" description="Polar residues" evidence="2">
    <location>
        <begin position="479"/>
        <end position="492"/>
    </location>
</feature>
<dbReference type="EMBL" id="MU006622">
    <property type="protein sequence ID" value="KAF2741852.1"/>
    <property type="molecule type" value="Genomic_DNA"/>
</dbReference>
<dbReference type="PROSITE" id="PS50103">
    <property type="entry name" value="ZF_C3H1"/>
    <property type="match status" value="1"/>
</dbReference>
<sequence>MTEPEHMKMVSNDANEDSKNTTDIGLDPKDKVSTDVSSENESIDEDITNLITRHFIFTPDAAREFGRSNHLEKWLVGRGRADLKTKQTEDEQKDSGGDDKLSQDISWVKGFLAEINAKDPVQVIQRIEGFQPKICARNEYLRIIDSMKHTIFLDRKAAARKLDSSAMQQELDSIESNLDTRRRQLLEIHSDTPWFSEADLLAKYLNERALCTRINGPFGCQFGDTCLFSHEREGFPCPTDRKRRPCANGSNCPYVHKILTENTKVPPWSSVAVEKKKVPCRWGIGCRSMACVYIHPNDPDTWTLDLTLYLAGLPQIDHEGNVVPFYCKIAPRLRSHWQNERTSKIEYNGIGQLNIDGIVDSTISQTKLYFPGDTAGKISLSEIAPDGQGRRACRTPKALDATSPCFEPASHMKSVPRSQHTPSLSKQPHPMDVFGSGQPSNKRKAFDHGNGIGNEPFQYASKKQRVRSESRHSIRPATSIRNVDPSTNSYFDQNRRNQPRDLGVGHHQIQTSRSPTGPRASMDPTSQPDPSRTSRVSDQVPVKEQGQQFPPPSEPVQAPPIIIKLSSQGPPPAVSKEDDAGQQTSLSTEKKSSNKTRQPRQPLSAKDQIRRALGLGLNTRATSKTPTSNMSSINPRRGPGDSHPAREFSATGKEPTMRGMHGAGDDRVQERHTLQRRGETRR</sequence>
<accession>A0A6A6UU73</accession>
<feature type="compositionally biased region" description="Polar residues" evidence="2">
    <location>
        <begin position="619"/>
        <end position="634"/>
    </location>
</feature>
<feature type="region of interest" description="Disordered" evidence="2">
    <location>
        <begin position="1"/>
        <end position="40"/>
    </location>
</feature>